<evidence type="ECO:0000313" key="10">
    <source>
        <dbReference type="Proteomes" id="UP000676246"/>
    </source>
</evidence>
<accession>A0A941BJA0</accession>
<evidence type="ECO:0000256" key="3">
    <source>
        <dbReference type="ARBA" id="ARBA00023100"/>
    </source>
</evidence>
<keyword evidence="4" id="KW-0238">DNA-binding</keyword>
<dbReference type="SMART" id="SM00857">
    <property type="entry name" value="Resolvase"/>
    <property type="match status" value="1"/>
</dbReference>
<proteinExistence type="inferred from homology"/>
<dbReference type="InterPro" id="IPR006120">
    <property type="entry name" value="Resolvase_HTH_dom"/>
</dbReference>
<evidence type="ECO:0000256" key="2">
    <source>
        <dbReference type="ARBA" id="ARBA00022908"/>
    </source>
</evidence>
<evidence type="ECO:0000313" key="9">
    <source>
        <dbReference type="EMBL" id="MBQ0933603.1"/>
    </source>
</evidence>
<evidence type="ECO:0000256" key="5">
    <source>
        <dbReference type="ARBA" id="ARBA00023172"/>
    </source>
</evidence>
<dbReference type="InterPro" id="IPR006119">
    <property type="entry name" value="Resolv_N"/>
</dbReference>
<dbReference type="GO" id="GO:0003677">
    <property type="term" value="F:DNA binding"/>
    <property type="evidence" value="ECO:0007669"/>
    <property type="project" value="UniProtKB-KW"/>
</dbReference>
<keyword evidence="10" id="KW-1185">Reference proteome</keyword>
<feature type="active site" description="O-(5'-phospho-DNA)-serine intermediate" evidence="6 7">
    <location>
        <position position="9"/>
    </location>
</feature>
<gene>
    <name evidence="9" type="ORF">KAK03_24290</name>
</gene>
<dbReference type="InterPro" id="IPR036162">
    <property type="entry name" value="Resolvase-like_N_sf"/>
</dbReference>
<dbReference type="InterPro" id="IPR006118">
    <property type="entry name" value="Recombinase_CS"/>
</dbReference>
<keyword evidence="3" id="KW-0230">DNA invertase</keyword>
<evidence type="ECO:0000256" key="1">
    <source>
        <dbReference type="ARBA" id="ARBA00009913"/>
    </source>
</evidence>
<dbReference type="PROSITE" id="PS51736">
    <property type="entry name" value="RECOMBINASES_3"/>
    <property type="match status" value="1"/>
</dbReference>
<dbReference type="Proteomes" id="UP000676246">
    <property type="component" value="Unassembled WGS sequence"/>
</dbReference>
<dbReference type="Pfam" id="PF00239">
    <property type="entry name" value="Resolvase"/>
    <property type="match status" value="1"/>
</dbReference>
<evidence type="ECO:0000259" key="8">
    <source>
        <dbReference type="PROSITE" id="PS51736"/>
    </source>
</evidence>
<dbReference type="InterPro" id="IPR050639">
    <property type="entry name" value="SSR_resolvase"/>
</dbReference>
<dbReference type="SUPFAM" id="SSF46689">
    <property type="entry name" value="Homeodomain-like"/>
    <property type="match status" value="1"/>
</dbReference>
<dbReference type="Gene3D" id="1.10.10.60">
    <property type="entry name" value="Homeodomain-like"/>
    <property type="match status" value="1"/>
</dbReference>
<dbReference type="PANTHER" id="PTHR30461:SF2">
    <property type="entry name" value="SERINE RECOMBINASE PINE-RELATED"/>
    <property type="match status" value="1"/>
</dbReference>
<dbReference type="AlphaFoldDB" id="A0A941BJA0"/>
<dbReference type="FunFam" id="3.40.50.1390:FF:000001">
    <property type="entry name" value="DNA recombinase"/>
    <property type="match status" value="1"/>
</dbReference>
<dbReference type="SUPFAM" id="SSF53041">
    <property type="entry name" value="Resolvase-like"/>
    <property type="match status" value="1"/>
</dbReference>
<dbReference type="PANTHER" id="PTHR30461">
    <property type="entry name" value="DNA-INVERTASE FROM LAMBDOID PROPHAGE"/>
    <property type="match status" value="1"/>
</dbReference>
<comment type="similarity">
    <text evidence="1">Belongs to the site-specific recombinase resolvase family.</text>
</comment>
<dbReference type="EMBL" id="JAGQDD010000034">
    <property type="protein sequence ID" value="MBQ0933603.1"/>
    <property type="molecule type" value="Genomic_DNA"/>
</dbReference>
<dbReference type="Pfam" id="PF02796">
    <property type="entry name" value="HTH_7"/>
    <property type="match status" value="1"/>
</dbReference>
<evidence type="ECO:0000256" key="6">
    <source>
        <dbReference type="PIRSR" id="PIRSR606118-50"/>
    </source>
</evidence>
<sequence length="182" mass="19608">MLIGYARVSTEDQNLDLQRRALAAAGCTQTFEDQVSGAIVERPGLSLALKTVKAGDVLVVWKLDRLGRSLAHLIDVVRDLGQRGVDFRSLSESIDTTTAGGRLVFHMMGSLAEFERSLIGERTRAGIAAAKARGVHVGRRKALTPERLAHARMLIASGESPSAVARSLEVGRSTLYRALEAT</sequence>
<dbReference type="GO" id="GO:0015074">
    <property type="term" value="P:DNA integration"/>
    <property type="evidence" value="ECO:0007669"/>
    <property type="project" value="UniProtKB-KW"/>
</dbReference>
<dbReference type="CDD" id="cd00569">
    <property type="entry name" value="HTH_Hin_like"/>
    <property type="match status" value="1"/>
</dbReference>
<dbReference type="InterPro" id="IPR009057">
    <property type="entry name" value="Homeodomain-like_sf"/>
</dbReference>
<reference evidence="9 10" key="1">
    <citation type="submission" date="2021-04" db="EMBL/GenBank/DDBJ databases">
        <title>The genome sequence of Ideonella sp. 3Y2.</title>
        <authorList>
            <person name="Liu Y."/>
        </authorList>
    </citation>
    <scope>NUCLEOTIDE SEQUENCE [LARGE SCALE GENOMIC DNA]</scope>
    <source>
        <strain evidence="9 10">3Y2</strain>
    </source>
</reference>
<keyword evidence="5" id="KW-0233">DNA recombination</keyword>
<comment type="caution">
    <text evidence="9">The sequence shown here is derived from an EMBL/GenBank/DDBJ whole genome shotgun (WGS) entry which is preliminary data.</text>
</comment>
<name>A0A941BJA0_9BURK</name>
<evidence type="ECO:0000256" key="7">
    <source>
        <dbReference type="PROSITE-ProRule" id="PRU10137"/>
    </source>
</evidence>
<evidence type="ECO:0000256" key="4">
    <source>
        <dbReference type="ARBA" id="ARBA00023125"/>
    </source>
</evidence>
<dbReference type="PROSITE" id="PS00397">
    <property type="entry name" value="RECOMBINASES_1"/>
    <property type="match status" value="1"/>
</dbReference>
<feature type="domain" description="Resolvase/invertase-type recombinase catalytic" evidence="8">
    <location>
        <begin position="1"/>
        <end position="134"/>
    </location>
</feature>
<dbReference type="GO" id="GO:0000150">
    <property type="term" value="F:DNA strand exchange activity"/>
    <property type="evidence" value="ECO:0007669"/>
    <property type="project" value="UniProtKB-KW"/>
</dbReference>
<keyword evidence="2" id="KW-0229">DNA integration</keyword>
<organism evidence="9 10">
    <name type="scientific">Ideonella alba</name>
    <dbReference type="NCBI Taxonomy" id="2824118"/>
    <lineage>
        <taxon>Bacteria</taxon>
        <taxon>Pseudomonadati</taxon>
        <taxon>Pseudomonadota</taxon>
        <taxon>Betaproteobacteria</taxon>
        <taxon>Burkholderiales</taxon>
        <taxon>Sphaerotilaceae</taxon>
        <taxon>Ideonella</taxon>
    </lineage>
</organism>
<dbReference type="PROSITE" id="PS00398">
    <property type="entry name" value="RECOMBINASES_2"/>
    <property type="match status" value="1"/>
</dbReference>
<dbReference type="Gene3D" id="3.40.50.1390">
    <property type="entry name" value="Resolvase, N-terminal catalytic domain"/>
    <property type="match status" value="1"/>
</dbReference>
<dbReference type="CDD" id="cd03768">
    <property type="entry name" value="SR_ResInv"/>
    <property type="match status" value="1"/>
</dbReference>
<dbReference type="RefSeq" id="WP_210857267.1">
    <property type="nucleotide sequence ID" value="NZ_JAGQDD010000034.1"/>
</dbReference>
<protein>
    <submittedName>
        <fullName evidence="9">Recombinase family protein</fullName>
    </submittedName>
</protein>